<protein>
    <submittedName>
        <fullName evidence="2">Uncharacterized protein</fullName>
    </submittedName>
</protein>
<dbReference type="PaxDb" id="4113-PGSC0003DMT400094221"/>
<evidence type="ECO:0000313" key="3">
    <source>
        <dbReference type="Proteomes" id="UP000011115"/>
    </source>
</evidence>
<dbReference type="Gramene" id="PGSC0003DMT400094221">
    <property type="protein sequence ID" value="PGSC0003DMT400094221"/>
    <property type="gene ID" value="PGSC0003DMG400043792"/>
</dbReference>
<reference evidence="3" key="1">
    <citation type="journal article" date="2011" name="Nature">
        <title>Genome sequence and analysis of the tuber crop potato.</title>
        <authorList>
            <consortium name="The Potato Genome Sequencing Consortium"/>
        </authorList>
    </citation>
    <scope>NUCLEOTIDE SEQUENCE [LARGE SCALE GENOMIC DNA]</scope>
    <source>
        <strain evidence="3">cv. DM1-3 516 R44</strain>
    </source>
</reference>
<dbReference type="EnsemblPlants" id="PGSC0003DMT400094221">
    <property type="protein sequence ID" value="PGSC0003DMT400094221"/>
    <property type="gene ID" value="PGSC0003DMG400043792"/>
</dbReference>
<dbReference type="HOGENOM" id="CLU_1743724_0_0_1"/>
<feature type="region of interest" description="Disordered" evidence="1">
    <location>
        <begin position="56"/>
        <end position="77"/>
    </location>
</feature>
<dbReference type="AlphaFoldDB" id="M1DTP0"/>
<reference evidence="2" key="2">
    <citation type="submission" date="2015-06" db="UniProtKB">
        <authorList>
            <consortium name="EnsemblPlants"/>
        </authorList>
    </citation>
    <scope>IDENTIFICATION</scope>
    <source>
        <strain evidence="2">DM1-3 516 R44</strain>
    </source>
</reference>
<evidence type="ECO:0000256" key="1">
    <source>
        <dbReference type="SAM" id="MobiDB-lite"/>
    </source>
</evidence>
<name>M1DTP0_SOLTU</name>
<dbReference type="Proteomes" id="UP000011115">
    <property type="component" value="Unassembled WGS sequence"/>
</dbReference>
<feature type="compositionally biased region" description="Basic residues" evidence="1">
    <location>
        <begin position="65"/>
        <end position="77"/>
    </location>
</feature>
<accession>M1DTP0</accession>
<sequence>MDNKDNTSEKEKGKTSLMIADDTRRVAKLSLYHLKIQNAEAGLGIISVISSSIRRGTDRIGDGRPRRRKNQWRRKKSKMGHLSLLSAQLEPSRIQENGDRGLAVVTRSGKVAIGKVQDIVREEDAIGGSSNPFGEPDTVRLMDFKMELRY</sequence>
<dbReference type="InParanoid" id="M1DTP0"/>
<organism evidence="2 3">
    <name type="scientific">Solanum tuberosum</name>
    <name type="common">Potato</name>
    <dbReference type="NCBI Taxonomy" id="4113"/>
    <lineage>
        <taxon>Eukaryota</taxon>
        <taxon>Viridiplantae</taxon>
        <taxon>Streptophyta</taxon>
        <taxon>Embryophyta</taxon>
        <taxon>Tracheophyta</taxon>
        <taxon>Spermatophyta</taxon>
        <taxon>Magnoliopsida</taxon>
        <taxon>eudicotyledons</taxon>
        <taxon>Gunneridae</taxon>
        <taxon>Pentapetalae</taxon>
        <taxon>asterids</taxon>
        <taxon>lamiids</taxon>
        <taxon>Solanales</taxon>
        <taxon>Solanaceae</taxon>
        <taxon>Solanoideae</taxon>
        <taxon>Solaneae</taxon>
        <taxon>Solanum</taxon>
    </lineage>
</organism>
<proteinExistence type="predicted"/>
<evidence type="ECO:0000313" key="2">
    <source>
        <dbReference type="EnsemblPlants" id="PGSC0003DMT400094221"/>
    </source>
</evidence>
<keyword evidence="3" id="KW-1185">Reference proteome</keyword>